<dbReference type="AlphaFoldDB" id="A0A316EUB3"/>
<name>A0A316EUB3_9BURK</name>
<dbReference type="EMBL" id="QGGT01000002">
    <property type="protein sequence ID" value="PWK35596.1"/>
    <property type="molecule type" value="Genomic_DNA"/>
</dbReference>
<evidence type="ECO:0000313" key="1">
    <source>
        <dbReference type="EMBL" id="PWK35596.1"/>
    </source>
</evidence>
<keyword evidence="2" id="KW-1185">Reference proteome</keyword>
<proteinExistence type="predicted"/>
<dbReference type="GO" id="GO:0006974">
    <property type="term" value="P:DNA damage response"/>
    <property type="evidence" value="ECO:0007669"/>
    <property type="project" value="TreeGrafter"/>
</dbReference>
<organism evidence="1 2">
    <name type="scientific">Cupriavidus plantarum</name>
    <dbReference type="NCBI Taxonomy" id="942865"/>
    <lineage>
        <taxon>Bacteria</taxon>
        <taxon>Pseudomonadati</taxon>
        <taxon>Pseudomonadota</taxon>
        <taxon>Betaproteobacteria</taxon>
        <taxon>Burkholderiales</taxon>
        <taxon>Burkholderiaceae</taxon>
        <taxon>Cupriavidus</taxon>
    </lineage>
</organism>
<dbReference type="RefSeq" id="WP_244214617.1">
    <property type="nucleotide sequence ID" value="NZ_JACBYU010000003.1"/>
</dbReference>
<comment type="caution">
    <text evidence="1">The sequence shown here is derived from an EMBL/GenBank/DDBJ whole genome shotgun (WGS) entry which is preliminary data.</text>
</comment>
<dbReference type="Pfam" id="PF04393">
    <property type="entry name" value="DUF535"/>
    <property type="match status" value="1"/>
</dbReference>
<reference evidence="1 2" key="1">
    <citation type="submission" date="2018-05" db="EMBL/GenBank/DDBJ databases">
        <title>Genomic Encyclopedia of Type Strains, Phase IV (KMG-V): Genome sequencing to study the core and pangenomes of soil and plant-associated prokaryotes.</title>
        <authorList>
            <person name="Whitman W."/>
        </authorList>
    </citation>
    <scope>NUCLEOTIDE SEQUENCE [LARGE SCALE GENOMIC DNA]</scope>
    <source>
        <strain evidence="1 2">SLV-132</strain>
    </source>
</reference>
<evidence type="ECO:0000313" key="2">
    <source>
        <dbReference type="Proteomes" id="UP000245754"/>
    </source>
</evidence>
<sequence length="326" mass="36271">MQEFFPMWQGLTRVREGGSPWGHGPLRYLKYLGAMITVSAACYPAGTRRCWTRRARMVAMSALREGAVRPWLRAAGSCALLQRVIAKRPALLERPYRPLGELGMTFHERASLVADHYGVMHATLPLSLCERVYLDGGVAWQFGDDGRYTLRLGDSGPNPKEGELAFYWVDSATDTCLAQLSFYLTHGYDGPAVFIGGLQGPKGEASREYIRVSTKSCEGVRPKDAVMEALLALAGHIGARRIVAVSRANHVGRQRNTPREIQADYETFWRESHAVDLPDGNMSIPVLQPVRDIADIPSKKRSAWRRKQAVAESIRARVCDTLRDSA</sequence>
<dbReference type="InterPro" id="IPR007488">
    <property type="entry name" value="DUF535"/>
</dbReference>
<accession>A0A316EUB3</accession>
<dbReference type="PANTHER" id="PTHR38785:SF1">
    <property type="entry name" value="HOMOLOG OF VIRK"/>
    <property type="match status" value="1"/>
</dbReference>
<protein>
    <recommendedName>
        <fullName evidence="3">DUF535 domain-containing protein</fullName>
    </recommendedName>
</protein>
<evidence type="ECO:0008006" key="3">
    <source>
        <dbReference type="Google" id="ProtNLM"/>
    </source>
</evidence>
<dbReference type="Proteomes" id="UP000245754">
    <property type="component" value="Unassembled WGS sequence"/>
</dbReference>
<dbReference type="PANTHER" id="PTHR38785">
    <property type="entry name" value="HOMOLOG OF VIRK"/>
    <property type="match status" value="1"/>
</dbReference>
<gene>
    <name evidence="1" type="ORF">C7419_102874</name>
</gene>